<gene>
    <name evidence="2" type="ORF">EIH03_14100</name>
</gene>
<reference evidence="2 3" key="1">
    <citation type="submission" date="2018-11" db="EMBL/GenBank/DDBJ databases">
        <title>Genomic profiling of Staphylococcus species from a Poultry farm system in KwaZulu-Natal, South Africa.</title>
        <authorList>
            <person name="Amoako D.G."/>
            <person name="Somboro A.M."/>
            <person name="Abia A.L.K."/>
            <person name="Bester L.A."/>
            <person name="Essack S.Y."/>
        </authorList>
    </citation>
    <scope>NUCLEOTIDE SEQUENCE [LARGE SCALE GENOMIC DNA]</scope>
    <source>
        <strain evidence="2 3">SA12</strain>
    </source>
</reference>
<organism evidence="2 3">
    <name type="scientific">Staphylococcus aureus</name>
    <dbReference type="NCBI Taxonomy" id="1280"/>
    <lineage>
        <taxon>Bacteria</taxon>
        <taxon>Bacillati</taxon>
        <taxon>Bacillota</taxon>
        <taxon>Bacilli</taxon>
        <taxon>Bacillales</taxon>
        <taxon>Staphylococcaceae</taxon>
        <taxon>Staphylococcus</taxon>
    </lineage>
</organism>
<comment type="caution">
    <text evidence="2">The sequence shown here is derived from an EMBL/GenBank/DDBJ whole genome shotgun (WGS) entry which is preliminary data.</text>
</comment>
<keyword evidence="1" id="KW-0472">Membrane</keyword>
<keyword evidence="1" id="KW-1133">Transmembrane helix</keyword>
<dbReference type="Proteomes" id="UP000294017">
    <property type="component" value="Unassembled WGS sequence"/>
</dbReference>
<feature type="transmembrane region" description="Helical" evidence="1">
    <location>
        <begin position="6"/>
        <end position="30"/>
    </location>
</feature>
<keyword evidence="1" id="KW-0812">Transmembrane</keyword>
<evidence type="ECO:0000256" key="1">
    <source>
        <dbReference type="SAM" id="Phobius"/>
    </source>
</evidence>
<protein>
    <submittedName>
        <fullName evidence="2">Holin-like toxin</fullName>
    </submittedName>
</protein>
<evidence type="ECO:0000313" key="2">
    <source>
        <dbReference type="EMBL" id="RZI04850.1"/>
    </source>
</evidence>
<dbReference type="InterPro" id="IPR031616">
    <property type="entry name" value="BsrE-like"/>
</dbReference>
<dbReference type="AlphaFoldDB" id="A0AB37XP40"/>
<evidence type="ECO:0000313" key="3">
    <source>
        <dbReference type="Proteomes" id="UP000294017"/>
    </source>
</evidence>
<accession>A0AB37XP40</accession>
<name>A0AB37XP40_STAAU</name>
<proteinExistence type="predicted"/>
<dbReference type="EMBL" id="RQTF01000334">
    <property type="protein sequence ID" value="RZI04850.1"/>
    <property type="molecule type" value="Genomic_DNA"/>
</dbReference>
<sequence length="44" mass="4956">MSIANALHLMLSFGMFIVTFIGIVVAIINLNNKKQPSFQNFDKE</sequence>
<dbReference type="Pfam" id="PF16935">
    <property type="entry name" value="Hol_Tox"/>
    <property type="match status" value="1"/>
</dbReference>